<dbReference type="PANTHER" id="PTHR43465:SF2">
    <property type="entry name" value="DUF1680 DOMAIN PROTEIN (AFU_ORTHOLOGUE AFUA_1G08910)"/>
    <property type="match status" value="1"/>
</dbReference>
<dbReference type="Proteomes" id="UP000004835">
    <property type="component" value="Unassembled WGS sequence"/>
</dbReference>
<protein>
    <recommendedName>
        <fullName evidence="1">Non-reducing end beta-L-arabinofuranosidase-like GH127 catalytic domain-containing protein</fullName>
    </recommendedName>
</protein>
<dbReference type="EMBL" id="AEWT01000002">
    <property type="protein sequence ID" value="EGC70748.1"/>
    <property type="molecule type" value="Genomic_DNA"/>
</dbReference>
<dbReference type="InterPro" id="IPR012878">
    <property type="entry name" value="Beta-AFase-like_GH127_cat"/>
</dbReference>
<dbReference type="InterPro" id="IPR049174">
    <property type="entry name" value="Beta-AFase-like"/>
</dbReference>
<dbReference type="Pfam" id="PF07944">
    <property type="entry name" value="Beta-AFase-like_GH127_cat"/>
    <property type="match status" value="1"/>
</dbReference>
<reference evidence="2 3" key="1">
    <citation type="submission" date="2011-01" db="EMBL/GenBank/DDBJ databases">
        <authorList>
            <person name="Muzny D."/>
            <person name="Qin X."/>
            <person name="Deng J."/>
            <person name="Jiang H."/>
            <person name="Liu Y."/>
            <person name="Qu J."/>
            <person name="Song X.-Z."/>
            <person name="Zhang L."/>
            <person name="Thornton R."/>
            <person name="Coyle M."/>
            <person name="Francisco L."/>
            <person name="Jackson L."/>
            <person name="Javaid M."/>
            <person name="Korchina V."/>
            <person name="Kovar C."/>
            <person name="Mata R."/>
            <person name="Mathew T."/>
            <person name="Ngo R."/>
            <person name="Nguyen L."/>
            <person name="Nguyen N."/>
            <person name="Okwuonu G."/>
            <person name="Ongeri F."/>
            <person name="Pham C."/>
            <person name="Simmons D."/>
            <person name="Wilczek-Boney K."/>
            <person name="Hale W."/>
            <person name="Jakkamsetti A."/>
            <person name="Pham P."/>
            <person name="Ruth R."/>
            <person name="San Lucas F."/>
            <person name="Warren J."/>
            <person name="Zhang J."/>
            <person name="Zhao Z."/>
            <person name="Zhou C."/>
            <person name="Zhu D."/>
            <person name="Lee S."/>
            <person name="Bess C."/>
            <person name="Blankenburg K."/>
            <person name="Forbes L."/>
            <person name="Fu Q."/>
            <person name="Gubbala S."/>
            <person name="Hirani K."/>
            <person name="Jayaseelan J.C."/>
            <person name="Lara F."/>
            <person name="Munidasa M."/>
            <person name="Palculict T."/>
            <person name="Patil S."/>
            <person name="Pu L.-L."/>
            <person name="Saada N."/>
            <person name="Tang L."/>
            <person name="Weissenberger G."/>
            <person name="Zhu Y."/>
            <person name="Hemphill L."/>
            <person name="Shang Y."/>
            <person name="Youmans B."/>
            <person name="Ayvaz T."/>
            <person name="Ross M."/>
            <person name="Santibanez J."/>
            <person name="Aqrawi P."/>
            <person name="Gross S."/>
            <person name="Joshi V."/>
            <person name="Fowler G."/>
            <person name="Nazareth L."/>
            <person name="Reid J."/>
            <person name="Worley K."/>
            <person name="Petrosino J."/>
            <person name="Highlander S."/>
            <person name="Gibbs R."/>
        </authorList>
    </citation>
    <scope>NUCLEOTIDE SEQUENCE [LARGE SCALE GENOMIC DNA]</scope>
    <source>
        <strain evidence="2 3">ATCC 12755</strain>
    </source>
</reference>
<evidence type="ECO:0000313" key="2">
    <source>
        <dbReference type="EMBL" id="EGC70748.1"/>
    </source>
</evidence>
<dbReference type="HOGENOM" id="CLU_1466096_0_0_9"/>
<feature type="domain" description="Non-reducing end beta-L-arabinofuranosidase-like GH127 catalytic" evidence="1">
    <location>
        <begin position="21"/>
        <end position="172"/>
    </location>
</feature>
<proteinExistence type="predicted"/>
<sequence length="173" mass="20063">MIKHKKVKEQENVMKEFALKKVQLTDEFWQGYQELVRKETIPYQYQVLNDEIDVDVQAEREDPNLPAGKSHALANFRIAAGQMEGEHFGWFFQDSDVYKWIESAGYSLLNTSDPQLETTVDEVIDLVAAAQEADGYLNTFFQLTRPKLKYRQLYFSHELYCAGHLVEAAIAYD</sequence>
<comment type="caution">
    <text evidence="2">The sequence shown here is derived from an EMBL/GenBank/DDBJ whole genome shotgun (WGS) entry which is preliminary data.</text>
</comment>
<dbReference type="AlphaFoldDB" id="F0EG28"/>
<accession>F0EG28</accession>
<evidence type="ECO:0000259" key="1">
    <source>
        <dbReference type="Pfam" id="PF07944"/>
    </source>
</evidence>
<dbReference type="PANTHER" id="PTHR43465">
    <property type="entry name" value="DUF1680 DOMAIN PROTEIN (AFU_ORTHOLOGUE AFUA_1G08910)"/>
    <property type="match status" value="1"/>
</dbReference>
<name>F0EG28_ENTCA</name>
<organism evidence="2 3">
    <name type="scientific">Enterococcus casseliflavus ATCC 12755</name>
    <dbReference type="NCBI Taxonomy" id="888066"/>
    <lineage>
        <taxon>Bacteria</taxon>
        <taxon>Bacillati</taxon>
        <taxon>Bacillota</taxon>
        <taxon>Bacilli</taxon>
        <taxon>Lactobacillales</taxon>
        <taxon>Enterococcaceae</taxon>
        <taxon>Enterococcus</taxon>
    </lineage>
</organism>
<evidence type="ECO:0000313" key="3">
    <source>
        <dbReference type="Proteomes" id="UP000004835"/>
    </source>
</evidence>
<gene>
    <name evidence="2" type="ORF">HMPREF9087_0125</name>
</gene>